<dbReference type="GeneID" id="20807396"/>
<evidence type="ECO:0000313" key="1">
    <source>
        <dbReference type="EMBL" id="ETV81837.1"/>
    </source>
</evidence>
<dbReference type="RefSeq" id="XP_009828574.1">
    <property type="nucleotide sequence ID" value="XM_009830272.1"/>
</dbReference>
<proteinExistence type="predicted"/>
<dbReference type="EMBL" id="KI913123">
    <property type="protein sequence ID" value="ETV81837.1"/>
    <property type="molecule type" value="Genomic_DNA"/>
</dbReference>
<reference evidence="1" key="1">
    <citation type="submission" date="2013-12" db="EMBL/GenBank/DDBJ databases">
        <title>The Genome Sequence of Aphanomyces astaci APO3.</title>
        <authorList>
            <consortium name="The Broad Institute Genomics Platform"/>
            <person name="Russ C."/>
            <person name="Tyler B."/>
            <person name="van West P."/>
            <person name="Dieguez-Uribeondo J."/>
            <person name="Young S.K."/>
            <person name="Zeng Q."/>
            <person name="Gargeya S."/>
            <person name="Fitzgerald M."/>
            <person name="Abouelleil A."/>
            <person name="Alvarado L."/>
            <person name="Chapman S.B."/>
            <person name="Gainer-Dewar J."/>
            <person name="Goldberg J."/>
            <person name="Griggs A."/>
            <person name="Gujja S."/>
            <person name="Hansen M."/>
            <person name="Howarth C."/>
            <person name="Imamovic A."/>
            <person name="Ireland A."/>
            <person name="Larimer J."/>
            <person name="McCowan C."/>
            <person name="Murphy C."/>
            <person name="Pearson M."/>
            <person name="Poon T.W."/>
            <person name="Priest M."/>
            <person name="Roberts A."/>
            <person name="Saif S."/>
            <person name="Shea T."/>
            <person name="Sykes S."/>
            <person name="Wortman J."/>
            <person name="Nusbaum C."/>
            <person name="Birren B."/>
        </authorList>
    </citation>
    <scope>NUCLEOTIDE SEQUENCE [LARGE SCALE GENOMIC DNA]</scope>
    <source>
        <strain evidence="1">APO3</strain>
    </source>
</reference>
<sequence length="205" mass="23077">MFGQARDACPRTLSRRWEVEWTIDCTWLSLPEGPFRGTWRHGLTCRRRFPGHGCLWRSMLVNGVKGKRLSQVAEGGPFRTKFCFNVVVARVGHGCSGEGHERGVVARHAHVHDDSDISDVASPKTYHGALDFGCFGAIDAHDVPAHGAVGLGIPVEKRLAMMAFERDRRIFPVQAMAQPVHEDRVRLLDEMREPNNHRHTHRDAT</sequence>
<gene>
    <name evidence="1" type="ORF">H257_05400</name>
</gene>
<organism evidence="1">
    <name type="scientific">Aphanomyces astaci</name>
    <name type="common">Crayfish plague agent</name>
    <dbReference type="NCBI Taxonomy" id="112090"/>
    <lineage>
        <taxon>Eukaryota</taxon>
        <taxon>Sar</taxon>
        <taxon>Stramenopiles</taxon>
        <taxon>Oomycota</taxon>
        <taxon>Saprolegniomycetes</taxon>
        <taxon>Saprolegniales</taxon>
        <taxon>Verrucalvaceae</taxon>
        <taxon>Aphanomyces</taxon>
    </lineage>
</organism>
<protein>
    <submittedName>
        <fullName evidence="1">Uncharacterized protein</fullName>
    </submittedName>
</protein>
<accession>W4GQ50</accession>
<dbReference type="VEuPathDB" id="FungiDB:H257_05400"/>
<dbReference type="AlphaFoldDB" id="W4GQ50"/>
<name>W4GQ50_APHAT</name>